<protein>
    <recommendedName>
        <fullName evidence="3">Methyltransferase domain-containing protein</fullName>
    </recommendedName>
</protein>
<dbReference type="InterPro" id="IPR041698">
    <property type="entry name" value="Methyltransf_25"/>
</dbReference>
<dbReference type="Gene3D" id="2.20.25.110">
    <property type="entry name" value="S-adenosyl-L-methionine-dependent methyltransferases"/>
    <property type="match status" value="1"/>
</dbReference>
<dbReference type="CDD" id="cd02440">
    <property type="entry name" value="AdoMet_MTases"/>
    <property type="match status" value="1"/>
</dbReference>
<dbReference type="Pfam" id="PF13649">
    <property type="entry name" value="Methyltransf_25"/>
    <property type="match status" value="1"/>
</dbReference>
<keyword evidence="1" id="KW-0489">Methyltransferase</keyword>
<evidence type="ECO:0000313" key="5">
    <source>
        <dbReference type="Proteomes" id="UP000647241"/>
    </source>
</evidence>
<evidence type="ECO:0000256" key="2">
    <source>
        <dbReference type="ARBA" id="ARBA00022679"/>
    </source>
</evidence>
<dbReference type="PANTHER" id="PTHR43861:SF1">
    <property type="entry name" value="TRANS-ACONITATE 2-METHYLTRANSFERASE"/>
    <property type="match status" value="1"/>
</dbReference>
<proteinExistence type="predicted"/>
<keyword evidence="5" id="KW-1185">Reference proteome</keyword>
<evidence type="ECO:0000313" key="4">
    <source>
        <dbReference type="EMBL" id="GGG69257.1"/>
    </source>
</evidence>
<sequence length="255" mass="28910">MAEKTLKFYEALADHYHLIFEDWDSAIERQSRILGGLLASQTSVYPLKILDCACGIGTQAIGFAAMGHHVVASDLSPSEVKRAQQEALCRSLNLSFYVSDMTSLREIAESEFDVVVAMDNALPHLNAAQLGQATRAIVSKLKPKGLFLASIRDYDKLILQKPTIQEPTFYGTHENRRIVHQVWDWIDDTRYVVHLYITAKSDEEWKTHHFVSEYRCMLRNELSDVLRTAGFGEIDWLMPSESGFYQPLVLARLSG</sequence>
<evidence type="ECO:0000256" key="1">
    <source>
        <dbReference type="ARBA" id="ARBA00022603"/>
    </source>
</evidence>
<name>A0A917H6P2_9BACT</name>
<dbReference type="RefSeq" id="WP_188552921.1">
    <property type="nucleotide sequence ID" value="NZ_BMGT01000001.1"/>
</dbReference>
<dbReference type="Proteomes" id="UP000647241">
    <property type="component" value="Unassembled WGS sequence"/>
</dbReference>
<dbReference type="EMBL" id="BMGT01000001">
    <property type="protein sequence ID" value="GGG69257.1"/>
    <property type="molecule type" value="Genomic_DNA"/>
</dbReference>
<reference evidence="4" key="2">
    <citation type="submission" date="2020-09" db="EMBL/GenBank/DDBJ databases">
        <authorList>
            <person name="Sun Q."/>
            <person name="Zhou Y."/>
        </authorList>
    </citation>
    <scope>NUCLEOTIDE SEQUENCE</scope>
    <source>
        <strain evidence="4">CGMCC 1.12997</strain>
    </source>
</reference>
<reference evidence="4" key="1">
    <citation type="journal article" date="2014" name="Int. J. Syst. Evol. Microbiol.">
        <title>Complete genome sequence of Corynebacterium casei LMG S-19264T (=DSM 44701T), isolated from a smear-ripened cheese.</title>
        <authorList>
            <consortium name="US DOE Joint Genome Institute (JGI-PGF)"/>
            <person name="Walter F."/>
            <person name="Albersmeier A."/>
            <person name="Kalinowski J."/>
            <person name="Ruckert C."/>
        </authorList>
    </citation>
    <scope>NUCLEOTIDE SEQUENCE</scope>
    <source>
        <strain evidence="4">CGMCC 1.12997</strain>
    </source>
</reference>
<dbReference type="SUPFAM" id="SSF53335">
    <property type="entry name" value="S-adenosyl-L-methionine-dependent methyltransferases"/>
    <property type="match status" value="1"/>
</dbReference>
<organism evidence="4 5">
    <name type="scientific">Edaphobacter dinghuensis</name>
    <dbReference type="NCBI Taxonomy" id="1560005"/>
    <lineage>
        <taxon>Bacteria</taxon>
        <taxon>Pseudomonadati</taxon>
        <taxon>Acidobacteriota</taxon>
        <taxon>Terriglobia</taxon>
        <taxon>Terriglobales</taxon>
        <taxon>Acidobacteriaceae</taxon>
        <taxon>Edaphobacter</taxon>
    </lineage>
</organism>
<feature type="domain" description="Methyltransferase" evidence="3">
    <location>
        <begin position="49"/>
        <end position="145"/>
    </location>
</feature>
<keyword evidence="2" id="KW-0808">Transferase</keyword>
<gene>
    <name evidence="4" type="ORF">GCM10011585_09090</name>
</gene>
<comment type="caution">
    <text evidence="4">The sequence shown here is derived from an EMBL/GenBank/DDBJ whole genome shotgun (WGS) entry which is preliminary data.</text>
</comment>
<evidence type="ECO:0000259" key="3">
    <source>
        <dbReference type="Pfam" id="PF13649"/>
    </source>
</evidence>
<accession>A0A917H6P2</accession>
<dbReference type="AlphaFoldDB" id="A0A917H6P2"/>
<dbReference type="GO" id="GO:0008168">
    <property type="term" value="F:methyltransferase activity"/>
    <property type="evidence" value="ECO:0007669"/>
    <property type="project" value="UniProtKB-KW"/>
</dbReference>
<dbReference type="GO" id="GO:0032259">
    <property type="term" value="P:methylation"/>
    <property type="evidence" value="ECO:0007669"/>
    <property type="project" value="UniProtKB-KW"/>
</dbReference>
<dbReference type="InterPro" id="IPR029063">
    <property type="entry name" value="SAM-dependent_MTases_sf"/>
</dbReference>
<dbReference type="PANTHER" id="PTHR43861">
    <property type="entry name" value="TRANS-ACONITATE 2-METHYLTRANSFERASE-RELATED"/>
    <property type="match status" value="1"/>
</dbReference>
<dbReference type="Gene3D" id="3.40.50.150">
    <property type="entry name" value="Vaccinia Virus protein VP39"/>
    <property type="match status" value="1"/>
</dbReference>